<dbReference type="PROSITE" id="PS50280">
    <property type="entry name" value="SET"/>
    <property type="match status" value="1"/>
</dbReference>
<dbReference type="InterPro" id="IPR050600">
    <property type="entry name" value="SETD3_SETD6_MTase"/>
</dbReference>
<dbReference type="SUPFAM" id="SSF82199">
    <property type="entry name" value="SET domain"/>
    <property type="match status" value="1"/>
</dbReference>
<evidence type="ECO:0000313" key="3">
    <source>
        <dbReference type="EMBL" id="EJK71194.1"/>
    </source>
</evidence>
<dbReference type="Pfam" id="PF00856">
    <property type="entry name" value="SET"/>
    <property type="match status" value="1"/>
</dbReference>
<dbReference type="InterPro" id="IPR046341">
    <property type="entry name" value="SET_dom_sf"/>
</dbReference>
<dbReference type="PANTHER" id="PTHR13271:SF137">
    <property type="entry name" value="SET DOMAIN-CONTAINING PROTEIN"/>
    <property type="match status" value="1"/>
</dbReference>
<keyword evidence="1" id="KW-0732">Signal</keyword>
<dbReference type="Gene3D" id="3.90.1410.10">
    <property type="entry name" value="set domain protein methyltransferase, domain 1"/>
    <property type="match status" value="1"/>
</dbReference>
<dbReference type="PANTHER" id="PTHR13271">
    <property type="entry name" value="UNCHARACTERIZED PUTATIVE METHYLTRANSFERASE"/>
    <property type="match status" value="1"/>
</dbReference>
<dbReference type="AlphaFoldDB" id="K0T247"/>
<evidence type="ECO:0000259" key="2">
    <source>
        <dbReference type="PROSITE" id="PS50280"/>
    </source>
</evidence>
<dbReference type="EMBL" id="AGNL01007521">
    <property type="protein sequence ID" value="EJK71194.1"/>
    <property type="molecule type" value="Genomic_DNA"/>
</dbReference>
<feature type="domain" description="SET" evidence="2">
    <location>
        <begin position="79"/>
        <end position="296"/>
    </location>
</feature>
<keyword evidence="4" id="KW-1185">Reference proteome</keyword>
<dbReference type="CDD" id="cd10527">
    <property type="entry name" value="SET_LSMT"/>
    <property type="match status" value="1"/>
</dbReference>
<dbReference type="Proteomes" id="UP000266841">
    <property type="component" value="Unassembled WGS sequence"/>
</dbReference>
<comment type="caution">
    <text evidence="3">The sequence shown here is derived from an EMBL/GenBank/DDBJ whole genome shotgun (WGS) entry which is preliminary data.</text>
</comment>
<sequence>MTRRRSRSIVLLAAAGRASSFALPPPSRPRAACLPLTTSLQETGVDLQSLFGFSVREDAPRDISTVIDWAAGMGVQTCDGFALYSADEDGKDVYAATSRDLPEGSPVVCVPADLILTGMKAREELGAATYEAEEDIASSPDALDNLPQFYLFLKILMEYDLGEGRMYYEWLKSLPKFFSNGSSMTEFCFGCLPPYAAEVSLREKQRLKLFVEALERVPFVSDVLMKSDEITKWAFSSVNTRCHPTPDGDRCLAPLADFFDHSSDPNAYLYWDEGMNLSVYTSRDVGAGEAITICYDPSLMYNPSDLLARYGCIEETAQATFAKYKIDDPTQEHYDLGYDPSRMLVYKSGDVSQEVWDVLLYEDLGKEDRAAFHQAHVTGDEGPKQQYYGAYGAQVTDKLRRHVAFLVNELDECNIGLEMQLSMGWDKHRHPRTPLLIRHNNFVRSMFEKALENLDAM</sequence>
<feature type="signal peptide" evidence="1">
    <location>
        <begin position="1"/>
        <end position="22"/>
    </location>
</feature>
<dbReference type="GO" id="GO:0016279">
    <property type="term" value="F:protein-lysine N-methyltransferase activity"/>
    <property type="evidence" value="ECO:0007669"/>
    <property type="project" value="TreeGrafter"/>
</dbReference>
<name>K0T247_THAOC</name>
<dbReference type="OrthoDB" id="265717at2759"/>
<evidence type="ECO:0000313" key="4">
    <source>
        <dbReference type="Proteomes" id="UP000266841"/>
    </source>
</evidence>
<accession>K0T247</accession>
<dbReference type="InterPro" id="IPR001214">
    <property type="entry name" value="SET_dom"/>
</dbReference>
<reference evidence="3 4" key="1">
    <citation type="journal article" date="2012" name="Genome Biol.">
        <title>Genome and low-iron response of an oceanic diatom adapted to chronic iron limitation.</title>
        <authorList>
            <person name="Lommer M."/>
            <person name="Specht M."/>
            <person name="Roy A.S."/>
            <person name="Kraemer L."/>
            <person name="Andreson R."/>
            <person name="Gutowska M.A."/>
            <person name="Wolf J."/>
            <person name="Bergner S.V."/>
            <person name="Schilhabel M.B."/>
            <person name="Klostermeier U.C."/>
            <person name="Beiko R.G."/>
            <person name="Rosenstiel P."/>
            <person name="Hippler M."/>
            <person name="Laroche J."/>
        </authorList>
    </citation>
    <scope>NUCLEOTIDE SEQUENCE [LARGE SCALE GENOMIC DNA]</scope>
    <source>
        <strain evidence="3 4">CCMP1005</strain>
    </source>
</reference>
<organism evidence="3 4">
    <name type="scientific">Thalassiosira oceanica</name>
    <name type="common">Marine diatom</name>
    <dbReference type="NCBI Taxonomy" id="159749"/>
    <lineage>
        <taxon>Eukaryota</taxon>
        <taxon>Sar</taxon>
        <taxon>Stramenopiles</taxon>
        <taxon>Ochrophyta</taxon>
        <taxon>Bacillariophyta</taxon>
        <taxon>Coscinodiscophyceae</taxon>
        <taxon>Thalassiosirophycidae</taxon>
        <taxon>Thalassiosirales</taxon>
        <taxon>Thalassiosiraceae</taxon>
        <taxon>Thalassiosira</taxon>
    </lineage>
</organism>
<proteinExistence type="predicted"/>
<feature type="chain" id="PRO_5003837547" description="SET domain-containing protein" evidence="1">
    <location>
        <begin position="23"/>
        <end position="457"/>
    </location>
</feature>
<gene>
    <name evidence="3" type="ORF">THAOC_07392</name>
</gene>
<evidence type="ECO:0000256" key="1">
    <source>
        <dbReference type="SAM" id="SignalP"/>
    </source>
</evidence>
<protein>
    <recommendedName>
        <fullName evidence="2">SET domain-containing protein</fullName>
    </recommendedName>
</protein>